<dbReference type="FunFam" id="3.40.50.920:FF:000001">
    <property type="entry name" value="Pyruvate dehydrogenase E1 beta subunit"/>
    <property type="match status" value="1"/>
</dbReference>
<sequence length="334" mass="36334">MARATYIEAIRQAQMEEMQRDARVFIMGEDIVCNVFGTTTGFTEMFGKERVRDTPISENGFIGASAGAAMVGMRPIVDVTISSFLYPAMDQIMSIIAKSRYIYGGQAMLPLVIRSCLFYGNSNAAQHSDRPYSMFMNVPGLKIIVPSDARDMKGLLKAAIRDDDPVLCFEDSTCWSSKADLPDDPDFLIPLGQGEVKREGTDLSIIAVAGGVPIALKAAQRLAKEGISVEVIDPRTLVPFDREIILKSVRKTGRAITVDPAHESCSVASEISATIVENAFDALRGPVLRVTTPDTHLPFSPAIEKALYPSVERIVAAVYRLVGADRLIAEQGTN</sequence>
<keyword evidence="3" id="KW-0786">Thiamine pyrophosphate</keyword>
<evidence type="ECO:0000256" key="1">
    <source>
        <dbReference type="ARBA" id="ARBA00001964"/>
    </source>
</evidence>
<proteinExistence type="predicted"/>
<evidence type="ECO:0000313" key="5">
    <source>
        <dbReference type="EMBL" id="TVV75959.1"/>
    </source>
</evidence>
<dbReference type="SUPFAM" id="SSF52518">
    <property type="entry name" value="Thiamin diphosphate-binding fold (THDP-binding)"/>
    <property type="match status" value="1"/>
</dbReference>
<keyword evidence="2" id="KW-0560">Oxidoreductase</keyword>
<dbReference type="FunFam" id="3.40.50.970:FF:000001">
    <property type="entry name" value="Pyruvate dehydrogenase E1 beta subunit"/>
    <property type="match status" value="1"/>
</dbReference>
<evidence type="ECO:0000259" key="4">
    <source>
        <dbReference type="SMART" id="SM00861"/>
    </source>
</evidence>
<dbReference type="InterPro" id="IPR009014">
    <property type="entry name" value="Transketo_C/PFOR_II"/>
</dbReference>
<dbReference type="AlphaFoldDB" id="A0A558R989"/>
<feature type="domain" description="Transketolase-like pyrimidine-binding" evidence="4">
    <location>
        <begin position="4"/>
        <end position="176"/>
    </location>
</feature>
<dbReference type="OrthoDB" id="7821727at2"/>
<comment type="cofactor">
    <cofactor evidence="1">
        <name>thiamine diphosphate</name>
        <dbReference type="ChEBI" id="CHEBI:58937"/>
    </cofactor>
</comment>
<dbReference type="Gene3D" id="3.40.50.970">
    <property type="match status" value="1"/>
</dbReference>
<name>A0A558R989_9SPHN</name>
<dbReference type="InterPro" id="IPR029061">
    <property type="entry name" value="THDP-binding"/>
</dbReference>
<evidence type="ECO:0000256" key="3">
    <source>
        <dbReference type="ARBA" id="ARBA00023052"/>
    </source>
</evidence>
<accession>A0A558R989</accession>
<dbReference type="Gene3D" id="3.40.50.920">
    <property type="match status" value="1"/>
</dbReference>
<dbReference type="SMART" id="SM00861">
    <property type="entry name" value="Transket_pyr"/>
    <property type="match status" value="1"/>
</dbReference>
<dbReference type="Pfam" id="PF02780">
    <property type="entry name" value="Transketolase_C"/>
    <property type="match status" value="1"/>
</dbReference>
<dbReference type="InterPro" id="IPR005475">
    <property type="entry name" value="Transketolase-like_Pyr-bd"/>
</dbReference>
<dbReference type="InterPro" id="IPR033248">
    <property type="entry name" value="Transketolase_C"/>
</dbReference>
<protein>
    <submittedName>
        <fullName evidence="5">Alpha-ketoacid dehydrogenase subunit beta</fullName>
    </submittedName>
</protein>
<keyword evidence="6" id="KW-1185">Reference proteome</keyword>
<dbReference type="Pfam" id="PF02779">
    <property type="entry name" value="Transket_pyr"/>
    <property type="match status" value="1"/>
</dbReference>
<dbReference type="Proteomes" id="UP000318681">
    <property type="component" value="Unassembled WGS sequence"/>
</dbReference>
<dbReference type="GO" id="GO:0016491">
    <property type="term" value="F:oxidoreductase activity"/>
    <property type="evidence" value="ECO:0007669"/>
    <property type="project" value="UniProtKB-KW"/>
</dbReference>
<dbReference type="EMBL" id="VNIM01000015">
    <property type="protein sequence ID" value="TVV75959.1"/>
    <property type="molecule type" value="Genomic_DNA"/>
</dbReference>
<dbReference type="PANTHER" id="PTHR43257:SF2">
    <property type="entry name" value="PYRUVATE DEHYDROGENASE E1 COMPONENT SUBUNIT BETA"/>
    <property type="match status" value="1"/>
</dbReference>
<reference evidence="5 6" key="1">
    <citation type="submission" date="2019-07" db="EMBL/GenBank/DDBJ databases">
        <title>Sphingomonas solaris sp. nov., isolated from a solar panel from Boston, Massachusetts.</title>
        <authorList>
            <person name="Tanner K."/>
            <person name="Pascual J."/>
            <person name="Mancuso C."/>
            <person name="Pereto J."/>
            <person name="Khalil A."/>
            <person name="Vilanova C."/>
        </authorList>
    </citation>
    <scope>NUCLEOTIDE SEQUENCE [LARGE SCALE GENOMIC DNA]</scope>
    <source>
        <strain evidence="5 6">R4DWN</strain>
    </source>
</reference>
<dbReference type="RefSeq" id="WP_145149060.1">
    <property type="nucleotide sequence ID" value="NZ_VNIM01000015.1"/>
</dbReference>
<dbReference type="SUPFAM" id="SSF52922">
    <property type="entry name" value="TK C-terminal domain-like"/>
    <property type="match status" value="1"/>
</dbReference>
<gene>
    <name evidence="5" type="ORF">FOY91_05810</name>
</gene>
<dbReference type="PANTHER" id="PTHR43257">
    <property type="entry name" value="PYRUVATE DEHYDROGENASE E1 COMPONENT BETA SUBUNIT"/>
    <property type="match status" value="1"/>
</dbReference>
<evidence type="ECO:0000256" key="2">
    <source>
        <dbReference type="ARBA" id="ARBA00023002"/>
    </source>
</evidence>
<evidence type="ECO:0000313" key="6">
    <source>
        <dbReference type="Proteomes" id="UP000318681"/>
    </source>
</evidence>
<organism evidence="5 6">
    <name type="scientific">Alterirhizorhabdus solaris</name>
    <dbReference type="NCBI Taxonomy" id="2529389"/>
    <lineage>
        <taxon>Bacteria</taxon>
        <taxon>Pseudomonadati</taxon>
        <taxon>Pseudomonadota</taxon>
        <taxon>Alphaproteobacteria</taxon>
        <taxon>Sphingomonadales</taxon>
        <taxon>Rhizorhabdaceae</taxon>
        <taxon>Alterirhizorhabdus</taxon>
    </lineage>
</organism>
<comment type="caution">
    <text evidence="5">The sequence shown here is derived from an EMBL/GenBank/DDBJ whole genome shotgun (WGS) entry which is preliminary data.</text>
</comment>
<dbReference type="CDD" id="cd07036">
    <property type="entry name" value="TPP_PYR_E1-PDHc-beta_like"/>
    <property type="match status" value="1"/>
</dbReference>